<reference evidence="1 2" key="1">
    <citation type="journal article" date="2018" name="PLoS Genet.">
        <title>Population sequencing reveals clonal diversity and ancestral inbreeding in the grapevine cultivar Chardonnay.</title>
        <authorList>
            <person name="Roach M.J."/>
            <person name="Johnson D.L."/>
            <person name="Bohlmann J."/>
            <person name="van Vuuren H.J."/>
            <person name="Jones S.J."/>
            <person name="Pretorius I.S."/>
            <person name="Schmidt S.A."/>
            <person name="Borneman A.R."/>
        </authorList>
    </citation>
    <scope>NUCLEOTIDE SEQUENCE [LARGE SCALE GENOMIC DNA]</scope>
    <source>
        <strain evidence="2">cv. Chardonnay</strain>
        <tissue evidence="1">Leaf</tissue>
    </source>
</reference>
<dbReference type="Proteomes" id="UP000288805">
    <property type="component" value="Unassembled WGS sequence"/>
</dbReference>
<dbReference type="AlphaFoldDB" id="A0A438CW88"/>
<evidence type="ECO:0000313" key="2">
    <source>
        <dbReference type="Proteomes" id="UP000288805"/>
    </source>
</evidence>
<proteinExistence type="predicted"/>
<organism evidence="1 2">
    <name type="scientific">Vitis vinifera</name>
    <name type="common">Grape</name>
    <dbReference type="NCBI Taxonomy" id="29760"/>
    <lineage>
        <taxon>Eukaryota</taxon>
        <taxon>Viridiplantae</taxon>
        <taxon>Streptophyta</taxon>
        <taxon>Embryophyta</taxon>
        <taxon>Tracheophyta</taxon>
        <taxon>Spermatophyta</taxon>
        <taxon>Magnoliopsida</taxon>
        <taxon>eudicotyledons</taxon>
        <taxon>Gunneridae</taxon>
        <taxon>Pentapetalae</taxon>
        <taxon>rosids</taxon>
        <taxon>Vitales</taxon>
        <taxon>Vitaceae</taxon>
        <taxon>Viteae</taxon>
        <taxon>Vitis</taxon>
    </lineage>
</organism>
<sequence length="62" mass="6852">MEDKCLIAKDVTGVMLLHHCYTCSPMVPWHETEGQLTYIISWIHSQGASSSTPPRPPPTSNA</sequence>
<comment type="caution">
    <text evidence="1">The sequence shown here is derived from an EMBL/GenBank/DDBJ whole genome shotgun (WGS) entry which is preliminary data.</text>
</comment>
<protein>
    <submittedName>
        <fullName evidence="1">Uncharacterized protein</fullName>
    </submittedName>
</protein>
<accession>A0A438CW88</accession>
<gene>
    <name evidence="1" type="ORF">CK203_094377</name>
</gene>
<name>A0A438CW88_VITVI</name>
<dbReference type="EMBL" id="QGNW01001951">
    <property type="protein sequence ID" value="RVW27470.1"/>
    <property type="molecule type" value="Genomic_DNA"/>
</dbReference>
<evidence type="ECO:0000313" key="1">
    <source>
        <dbReference type="EMBL" id="RVW27470.1"/>
    </source>
</evidence>